<proteinExistence type="predicted"/>
<evidence type="ECO:0000256" key="1">
    <source>
        <dbReference type="SAM" id="Phobius"/>
    </source>
</evidence>
<evidence type="ECO:0000313" key="2">
    <source>
        <dbReference type="EMBL" id="CAG6683925.1"/>
    </source>
</evidence>
<dbReference type="EMBL" id="HBUF01265035">
    <property type="protein sequence ID" value="CAG6683925.1"/>
    <property type="molecule type" value="Transcribed_RNA"/>
</dbReference>
<feature type="transmembrane region" description="Helical" evidence="1">
    <location>
        <begin position="50"/>
        <end position="71"/>
    </location>
</feature>
<protein>
    <submittedName>
        <fullName evidence="2">Uncharacterized protein</fullName>
    </submittedName>
</protein>
<name>A0A8D8TD08_9HEMI</name>
<keyword evidence="1" id="KW-0472">Membrane</keyword>
<accession>A0A8D8TD08</accession>
<feature type="transmembrane region" description="Helical" evidence="1">
    <location>
        <begin position="92"/>
        <end position="111"/>
    </location>
</feature>
<sequence>MGDALLLLHFLFLLLNILLLCLPSFIISSSSSRSLSLFSSSSSFCVPQVFQRHFSFINFIMFEESLAWGFIDGKGKMKDKEKMRVERKRGREMKKIIVHSLLLPILLLLLLHPI</sequence>
<keyword evidence="1" id="KW-1133">Transmembrane helix</keyword>
<keyword evidence="1" id="KW-0812">Transmembrane</keyword>
<dbReference type="AlphaFoldDB" id="A0A8D8TD08"/>
<organism evidence="2">
    <name type="scientific">Cacopsylla melanoneura</name>
    <dbReference type="NCBI Taxonomy" id="428564"/>
    <lineage>
        <taxon>Eukaryota</taxon>
        <taxon>Metazoa</taxon>
        <taxon>Ecdysozoa</taxon>
        <taxon>Arthropoda</taxon>
        <taxon>Hexapoda</taxon>
        <taxon>Insecta</taxon>
        <taxon>Pterygota</taxon>
        <taxon>Neoptera</taxon>
        <taxon>Paraneoptera</taxon>
        <taxon>Hemiptera</taxon>
        <taxon>Sternorrhyncha</taxon>
        <taxon>Psylloidea</taxon>
        <taxon>Psyllidae</taxon>
        <taxon>Psyllinae</taxon>
        <taxon>Cacopsylla</taxon>
    </lineage>
</organism>
<reference evidence="2" key="1">
    <citation type="submission" date="2021-05" db="EMBL/GenBank/DDBJ databases">
        <authorList>
            <person name="Alioto T."/>
            <person name="Alioto T."/>
            <person name="Gomez Garrido J."/>
        </authorList>
    </citation>
    <scope>NUCLEOTIDE SEQUENCE</scope>
</reference>